<gene>
    <name evidence="2" type="ORF">SAMN04488132_106129</name>
</gene>
<evidence type="ECO:0000313" key="3">
    <source>
        <dbReference type="Proteomes" id="UP000190888"/>
    </source>
</evidence>
<dbReference type="RefSeq" id="WP_078831704.1">
    <property type="nucleotide sequence ID" value="NZ_FUWH01000006.1"/>
</dbReference>
<reference evidence="2 3" key="1">
    <citation type="submission" date="2017-02" db="EMBL/GenBank/DDBJ databases">
        <authorList>
            <person name="Peterson S.W."/>
        </authorList>
    </citation>
    <scope>NUCLEOTIDE SEQUENCE [LARGE SCALE GENOMIC DNA]</scope>
    <source>
        <strain evidence="2 3">DSM 22335</strain>
    </source>
</reference>
<feature type="signal peptide" evidence="1">
    <location>
        <begin position="1"/>
        <end position="18"/>
    </location>
</feature>
<keyword evidence="3" id="KW-1185">Reference proteome</keyword>
<name>A0A1T4PP19_9BACT</name>
<evidence type="ECO:0000256" key="1">
    <source>
        <dbReference type="SAM" id="SignalP"/>
    </source>
</evidence>
<evidence type="ECO:0000313" key="2">
    <source>
        <dbReference type="EMBL" id="SJZ93179.1"/>
    </source>
</evidence>
<dbReference type="Proteomes" id="UP000190888">
    <property type="component" value="Unassembled WGS sequence"/>
</dbReference>
<dbReference type="EMBL" id="FUWH01000006">
    <property type="protein sequence ID" value="SJZ93179.1"/>
    <property type="molecule type" value="Genomic_DNA"/>
</dbReference>
<organism evidence="2 3">
    <name type="scientific">Sediminibacterium ginsengisoli</name>
    <dbReference type="NCBI Taxonomy" id="413434"/>
    <lineage>
        <taxon>Bacteria</taxon>
        <taxon>Pseudomonadati</taxon>
        <taxon>Bacteroidota</taxon>
        <taxon>Chitinophagia</taxon>
        <taxon>Chitinophagales</taxon>
        <taxon>Chitinophagaceae</taxon>
        <taxon>Sediminibacterium</taxon>
    </lineage>
</organism>
<proteinExistence type="predicted"/>
<sequence length="116" mass="12695">MKKLTAIALCVLPACVFAQFSNKSAGKVPAKDTIANTVDLKLHLSSDTAKAKIVLFAKGDTDRFLSWTDGYIVTKSYKLSNGQVAGTVGNLAYTLKWELIRPEDVYDVKVTEQPNK</sequence>
<dbReference type="AlphaFoldDB" id="A0A1T4PP19"/>
<dbReference type="STRING" id="413434.SAMN04488132_106129"/>
<feature type="chain" id="PRO_5012097515" evidence="1">
    <location>
        <begin position="19"/>
        <end position="116"/>
    </location>
</feature>
<accession>A0A1T4PP19</accession>
<protein>
    <submittedName>
        <fullName evidence="2">Uncharacterized protein</fullName>
    </submittedName>
</protein>
<dbReference type="OrthoDB" id="9848774at2"/>
<keyword evidence="1" id="KW-0732">Signal</keyword>